<dbReference type="Proteomes" id="UP000475079">
    <property type="component" value="Unassembled WGS sequence"/>
</dbReference>
<gene>
    <name evidence="1" type="ORF">GBB84_03575</name>
</gene>
<keyword evidence="2" id="KW-1185">Reference proteome</keyword>
<organism evidence="1 2">
    <name type="scientific">Citrobacter telavivensis</name>
    <dbReference type="NCBI Taxonomy" id="2653932"/>
    <lineage>
        <taxon>Bacteria</taxon>
        <taxon>Pseudomonadati</taxon>
        <taxon>Pseudomonadota</taxon>
        <taxon>Gammaproteobacteria</taxon>
        <taxon>Enterobacterales</taxon>
        <taxon>Enterobacteriaceae</taxon>
        <taxon>Citrobacter</taxon>
    </lineage>
</organism>
<comment type="caution">
    <text evidence="1">The sequence shown here is derived from an EMBL/GenBank/DDBJ whole genome shotgun (WGS) entry which is preliminary data.</text>
</comment>
<reference evidence="1 2" key="1">
    <citation type="submission" date="2019-10" db="EMBL/GenBank/DDBJ databases">
        <title>Characterization of a new Citrobacter species.</title>
        <authorList>
            <person name="Goncalves Ribeiro T."/>
            <person name="Izdebski R."/>
            <person name="Urbanowicz P."/>
            <person name="Carmeli Y."/>
            <person name="Gniadkowski M."/>
            <person name="Peixe L."/>
        </authorList>
    </citation>
    <scope>NUCLEOTIDE SEQUENCE [LARGE SCALE GENOMIC DNA]</scope>
    <source>
        <strain evidence="1 2">NMI7905_11</strain>
    </source>
</reference>
<evidence type="ECO:0000313" key="2">
    <source>
        <dbReference type="Proteomes" id="UP000475079"/>
    </source>
</evidence>
<protein>
    <submittedName>
        <fullName evidence="1">Uncharacterized protein</fullName>
    </submittedName>
</protein>
<dbReference type="EMBL" id="WHIY01000002">
    <property type="protein sequence ID" value="MPQ49995.1"/>
    <property type="molecule type" value="Genomic_DNA"/>
</dbReference>
<dbReference type="AlphaFoldDB" id="A0A6L5E4W5"/>
<accession>A0A6L5E4W5</accession>
<evidence type="ECO:0000313" key="1">
    <source>
        <dbReference type="EMBL" id="MPQ49995.1"/>
    </source>
</evidence>
<sequence>MTSITLTILRLMKDRTAPTLSTDCANKLNTNCVKIRFSSHVKAVNGNSSRGFSQLSHLSVDNMV</sequence>
<proteinExistence type="predicted"/>
<name>A0A6L5E4W5_9ENTR</name>